<feature type="domain" description="Fe2OG dioxygenase" evidence="1">
    <location>
        <begin position="100"/>
        <end position="193"/>
    </location>
</feature>
<dbReference type="SUPFAM" id="SSF51197">
    <property type="entry name" value="Clavaminate synthase-like"/>
    <property type="match status" value="1"/>
</dbReference>
<evidence type="ECO:0000313" key="2">
    <source>
        <dbReference type="EMBL" id="QHU06116.1"/>
    </source>
</evidence>
<dbReference type="GO" id="GO:0006307">
    <property type="term" value="P:DNA alkylation repair"/>
    <property type="evidence" value="ECO:0007669"/>
    <property type="project" value="InterPro"/>
</dbReference>
<proteinExistence type="predicted"/>
<organism evidence="2">
    <name type="scientific">viral metagenome</name>
    <dbReference type="NCBI Taxonomy" id="1070528"/>
    <lineage>
        <taxon>unclassified sequences</taxon>
        <taxon>metagenomes</taxon>
        <taxon>organismal metagenomes</taxon>
    </lineage>
</organism>
<dbReference type="InterPro" id="IPR005123">
    <property type="entry name" value="Oxoglu/Fe-dep_dioxygenase_dom"/>
</dbReference>
<dbReference type="Gene3D" id="2.60.120.590">
    <property type="entry name" value="Alpha-ketoglutarate-dependent dioxygenase AlkB-like"/>
    <property type="match status" value="1"/>
</dbReference>
<protein>
    <recommendedName>
        <fullName evidence="1">Fe2OG dioxygenase domain-containing protein</fullName>
    </recommendedName>
</protein>
<dbReference type="PANTHER" id="PTHR31212">
    <property type="entry name" value="ALPHA-KETOGLUTARATE-DEPENDENT DIOXYGENASE ALKB HOMOLOG 3"/>
    <property type="match status" value="1"/>
</dbReference>
<sequence length="211" mass="24484">MIEQYSNPLNKLNIVVYKKYLEENISTELLKTILMDPVHMKNPLLTKAGQPSKKRNKTIYGDIKEYIITIRGKIIKTPVNPWKQEFKELRDKISITTEQQYNTCVLQIYNSGQVGINPHKDKEMNKGTKIASISLGESRIMRFERNGFENIDIMLDKGDLCIINYPTNNYWLHSIPTDKSTQVRASLIFRNFECNNPLIKDGLEGNLWFPS</sequence>
<dbReference type="PANTHER" id="PTHR31212:SF4">
    <property type="entry name" value="ALPHA-KETOGLUTARATE-DEPENDENT DIOXYGENASE ALKB HOMOLOG 3"/>
    <property type="match status" value="1"/>
</dbReference>
<dbReference type="Pfam" id="PF13532">
    <property type="entry name" value="2OG-FeII_Oxy_2"/>
    <property type="match status" value="1"/>
</dbReference>
<dbReference type="AlphaFoldDB" id="A0A6C0JMT1"/>
<accession>A0A6C0JMT1</accession>
<dbReference type="InterPro" id="IPR027450">
    <property type="entry name" value="AlkB-like"/>
</dbReference>
<reference evidence="2" key="1">
    <citation type="journal article" date="2020" name="Nature">
        <title>Giant virus diversity and host interactions through global metagenomics.</title>
        <authorList>
            <person name="Schulz F."/>
            <person name="Roux S."/>
            <person name="Paez-Espino D."/>
            <person name="Jungbluth S."/>
            <person name="Walsh D.A."/>
            <person name="Denef V.J."/>
            <person name="McMahon K.D."/>
            <person name="Konstantinidis K.T."/>
            <person name="Eloe-Fadrosh E.A."/>
            <person name="Kyrpides N.C."/>
            <person name="Woyke T."/>
        </authorList>
    </citation>
    <scope>NUCLEOTIDE SEQUENCE</scope>
    <source>
        <strain evidence="2">GVMAG-M-3300027747-57</strain>
    </source>
</reference>
<dbReference type="InterPro" id="IPR037151">
    <property type="entry name" value="AlkB-like_sf"/>
</dbReference>
<dbReference type="InterPro" id="IPR032854">
    <property type="entry name" value="ALKBH3"/>
</dbReference>
<dbReference type="GO" id="GO:0051213">
    <property type="term" value="F:dioxygenase activity"/>
    <property type="evidence" value="ECO:0007669"/>
    <property type="project" value="InterPro"/>
</dbReference>
<name>A0A6C0JMT1_9ZZZZ</name>
<dbReference type="EMBL" id="MN740430">
    <property type="protein sequence ID" value="QHU06116.1"/>
    <property type="molecule type" value="Genomic_DNA"/>
</dbReference>
<evidence type="ECO:0000259" key="1">
    <source>
        <dbReference type="PROSITE" id="PS51471"/>
    </source>
</evidence>
<dbReference type="PROSITE" id="PS51471">
    <property type="entry name" value="FE2OG_OXY"/>
    <property type="match status" value="1"/>
</dbReference>